<feature type="transmembrane region" description="Helical" evidence="1">
    <location>
        <begin position="82"/>
        <end position="102"/>
    </location>
</feature>
<keyword evidence="1" id="KW-1133">Transmembrane helix</keyword>
<proteinExistence type="predicted"/>
<keyword evidence="1" id="KW-0472">Membrane</keyword>
<gene>
    <name evidence="2" type="ORF">ACFQW9_21580</name>
</gene>
<name>A0ABW2MEB9_9ACTN</name>
<reference evidence="3" key="1">
    <citation type="journal article" date="2019" name="Int. J. Syst. Evol. Microbiol.">
        <title>The Global Catalogue of Microorganisms (GCM) 10K type strain sequencing project: providing services to taxonomists for standard genome sequencing and annotation.</title>
        <authorList>
            <consortium name="The Broad Institute Genomics Platform"/>
            <consortium name="The Broad Institute Genome Sequencing Center for Infectious Disease"/>
            <person name="Wu L."/>
            <person name="Ma J."/>
        </authorList>
    </citation>
    <scope>NUCLEOTIDE SEQUENCE [LARGE SCALE GENOMIC DNA]</scope>
    <source>
        <strain evidence="3">ICMP 19430</strain>
    </source>
</reference>
<sequence>MDGKGGEGFVSDRGTDIGAGTGIGTGADVVFVYRPTVADFEEALRARALWTRAGRVQAMTGPVVSVGALAGFGLVVGMSAPVLVVALVVCAAVVSWGTLRALRTQARRMFSIVEPYGQCRMVADERGAVSTGERVSFTVEWAVHREYLETARLFVLLGGERSAGVAVLPKRGAQGPEGVERLRGILDRNLKPLRRR</sequence>
<keyword evidence="1" id="KW-0812">Transmembrane</keyword>
<protein>
    <recommendedName>
        <fullName evidence="4">YcxB-like protein domain-containing protein</fullName>
    </recommendedName>
</protein>
<evidence type="ECO:0000256" key="1">
    <source>
        <dbReference type="SAM" id="Phobius"/>
    </source>
</evidence>
<evidence type="ECO:0000313" key="3">
    <source>
        <dbReference type="Proteomes" id="UP001596509"/>
    </source>
</evidence>
<dbReference type="RefSeq" id="WP_319601983.1">
    <property type="nucleotide sequence ID" value="NZ_JBHTCK010000006.1"/>
</dbReference>
<comment type="caution">
    <text evidence="2">The sequence shown here is derived from an EMBL/GenBank/DDBJ whole genome shotgun (WGS) entry which is preliminary data.</text>
</comment>
<accession>A0ABW2MEB9</accession>
<keyword evidence="3" id="KW-1185">Reference proteome</keyword>
<evidence type="ECO:0000313" key="2">
    <source>
        <dbReference type="EMBL" id="MFC7353242.1"/>
    </source>
</evidence>
<evidence type="ECO:0008006" key="4">
    <source>
        <dbReference type="Google" id="ProtNLM"/>
    </source>
</evidence>
<dbReference type="Proteomes" id="UP001596509">
    <property type="component" value="Unassembled WGS sequence"/>
</dbReference>
<organism evidence="2 3">
    <name type="scientific">Streptomyces caviscabies</name>
    <dbReference type="NCBI Taxonomy" id="90079"/>
    <lineage>
        <taxon>Bacteria</taxon>
        <taxon>Bacillati</taxon>
        <taxon>Actinomycetota</taxon>
        <taxon>Actinomycetes</taxon>
        <taxon>Kitasatosporales</taxon>
        <taxon>Streptomycetaceae</taxon>
        <taxon>Streptomyces</taxon>
    </lineage>
</organism>
<dbReference type="EMBL" id="JBHTCK010000006">
    <property type="protein sequence ID" value="MFC7353242.1"/>
    <property type="molecule type" value="Genomic_DNA"/>
</dbReference>